<keyword evidence="5 6" id="KW-0472">Membrane</keyword>
<evidence type="ECO:0000256" key="4">
    <source>
        <dbReference type="ARBA" id="ARBA00022989"/>
    </source>
</evidence>
<evidence type="ECO:0000256" key="2">
    <source>
        <dbReference type="ARBA" id="ARBA00022692"/>
    </source>
</evidence>
<feature type="domain" description="Reticulon" evidence="8">
    <location>
        <begin position="142"/>
        <end position="339"/>
    </location>
</feature>
<evidence type="ECO:0000313" key="10">
    <source>
        <dbReference type="Proteomes" id="UP000054302"/>
    </source>
</evidence>
<feature type="region of interest" description="Disordered" evidence="7">
    <location>
        <begin position="348"/>
        <end position="382"/>
    </location>
</feature>
<dbReference type="STRING" id="212818.A0A0D1ZJN9"/>
<keyword evidence="2 6" id="KW-0812">Transmembrane</keyword>
<gene>
    <name evidence="9" type="ORF">PV10_02571</name>
</gene>
<dbReference type="GeneID" id="27320416"/>
<sequence length="382" mass="41845">MSADNLNPDALPAHIDASQVSDDLSTPATNGTATLQETLVNSKFHLNTIRRPFSFSPRLGTSSAVNTVKDHPVTQNLVNGKSSRPDTHIIHWLNHVPGPVAASIKNEAEATSSEFNDLASSRQTPSYAAANDTPLTHYHSFFYTLLSWKNKRATGITFLSVVALIFACRYLPVLRYSLKLTWSVLGVVTLAEVASKTVTGSSLTSAVRPRRYYKIPKETLEASLDDLENLINFFVIEAQRIVFAENILVTGATFFAALVSYYLIKLLPLWGFILLSTVVLFTAPLIYIENKEFVDAQLDEAAKVIGQQTSQLKDLTAQHTSKGLDTVKQYTGAYTAKAQDLVGNIGASRQKIPPQPAVKAESFPTAPKTELPKPEQEPLLAE</sequence>
<dbReference type="VEuPathDB" id="FungiDB:PV10_02571"/>
<dbReference type="GO" id="GO:0005789">
    <property type="term" value="C:endoplasmic reticulum membrane"/>
    <property type="evidence" value="ECO:0007669"/>
    <property type="project" value="UniProtKB-SubCell"/>
</dbReference>
<evidence type="ECO:0000256" key="3">
    <source>
        <dbReference type="ARBA" id="ARBA00022824"/>
    </source>
</evidence>
<proteinExistence type="predicted"/>
<dbReference type="RefSeq" id="XP_016226416.1">
    <property type="nucleotide sequence ID" value="XM_016366898.1"/>
</dbReference>
<reference evidence="9 10" key="1">
    <citation type="submission" date="2015-01" db="EMBL/GenBank/DDBJ databases">
        <title>The Genome Sequence of Exophiala mesophila CBS40295.</title>
        <authorList>
            <consortium name="The Broad Institute Genomics Platform"/>
            <person name="Cuomo C."/>
            <person name="de Hoog S."/>
            <person name="Gorbushina A."/>
            <person name="Stielow B."/>
            <person name="Teixiera M."/>
            <person name="Abouelleil A."/>
            <person name="Chapman S.B."/>
            <person name="Priest M."/>
            <person name="Young S.K."/>
            <person name="Wortman J."/>
            <person name="Nusbaum C."/>
            <person name="Birren B."/>
        </authorList>
    </citation>
    <scope>NUCLEOTIDE SEQUENCE [LARGE SCALE GENOMIC DNA]</scope>
    <source>
        <strain evidence="9 10">CBS 40295</strain>
    </source>
</reference>
<comment type="subcellular location">
    <subcellularLocation>
        <location evidence="1 6">Endoplasmic reticulum membrane</location>
        <topology evidence="1 6">Multi-pass membrane protein</topology>
    </subcellularLocation>
</comment>
<keyword evidence="4 6" id="KW-1133">Transmembrane helix</keyword>
<organism evidence="9 10">
    <name type="scientific">Exophiala mesophila</name>
    <name type="common">Black yeast-like fungus</name>
    <dbReference type="NCBI Taxonomy" id="212818"/>
    <lineage>
        <taxon>Eukaryota</taxon>
        <taxon>Fungi</taxon>
        <taxon>Dikarya</taxon>
        <taxon>Ascomycota</taxon>
        <taxon>Pezizomycotina</taxon>
        <taxon>Eurotiomycetes</taxon>
        <taxon>Chaetothyriomycetidae</taxon>
        <taxon>Chaetothyriales</taxon>
        <taxon>Herpotrichiellaceae</taxon>
        <taxon>Exophiala</taxon>
    </lineage>
</organism>
<name>A0A0D1ZJN9_EXOME</name>
<keyword evidence="3 6" id="KW-0256">Endoplasmic reticulum</keyword>
<evidence type="ECO:0000256" key="6">
    <source>
        <dbReference type="RuleBase" id="RU363132"/>
    </source>
</evidence>
<dbReference type="Proteomes" id="UP000054302">
    <property type="component" value="Unassembled WGS sequence"/>
</dbReference>
<dbReference type="OrthoDB" id="567788at2759"/>
<evidence type="ECO:0000256" key="5">
    <source>
        <dbReference type="ARBA" id="ARBA00023136"/>
    </source>
</evidence>
<feature type="transmembrane region" description="Helical" evidence="6">
    <location>
        <begin position="241"/>
        <end position="263"/>
    </location>
</feature>
<feature type="transmembrane region" description="Helical" evidence="6">
    <location>
        <begin position="153"/>
        <end position="172"/>
    </location>
</feature>
<evidence type="ECO:0000313" key="9">
    <source>
        <dbReference type="EMBL" id="KIV94842.1"/>
    </source>
</evidence>
<dbReference type="InterPro" id="IPR003388">
    <property type="entry name" value="Reticulon"/>
</dbReference>
<dbReference type="PROSITE" id="PS50845">
    <property type="entry name" value="RETICULON"/>
    <property type="match status" value="1"/>
</dbReference>
<evidence type="ECO:0000256" key="7">
    <source>
        <dbReference type="SAM" id="MobiDB-lite"/>
    </source>
</evidence>
<feature type="transmembrane region" description="Helical" evidence="6">
    <location>
        <begin position="269"/>
        <end position="288"/>
    </location>
</feature>
<dbReference type="AlphaFoldDB" id="A0A0D1ZJN9"/>
<dbReference type="Pfam" id="PF02453">
    <property type="entry name" value="Reticulon"/>
    <property type="match status" value="1"/>
</dbReference>
<protein>
    <recommendedName>
        <fullName evidence="6">Reticulon-like protein</fullName>
    </recommendedName>
</protein>
<evidence type="ECO:0000256" key="1">
    <source>
        <dbReference type="ARBA" id="ARBA00004477"/>
    </source>
</evidence>
<accession>A0A0D1ZJN9</accession>
<dbReference type="EMBL" id="KN847521">
    <property type="protein sequence ID" value="KIV94842.1"/>
    <property type="molecule type" value="Genomic_DNA"/>
</dbReference>
<evidence type="ECO:0000259" key="8">
    <source>
        <dbReference type="PROSITE" id="PS50845"/>
    </source>
</evidence>
<keyword evidence="10" id="KW-1185">Reference proteome</keyword>